<dbReference type="Gene3D" id="1.10.1220.10">
    <property type="entry name" value="Met repressor-like"/>
    <property type="match status" value="1"/>
</dbReference>
<proteinExistence type="predicted"/>
<dbReference type="AlphaFoldDB" id="A0AAU8DQF5"/>
<organism evidence="1">
    <name type="scientific">Nakamurella sp. A5-74</name>
    <dbReference type="NCBI Taxonomy" id="3158264"/>
    <lineage>
        <taxon>Bacteria</taxon>
        <taxon>Bacillati</taxon>
        <taxon>Actinomycetota</taxon>
        <taxon>Actinomycetes</taxon>
        <taxon>Nakamurellales</taxon>
        <taxon>Nakamurellaceae</taxon>
        <taxon>Nakamurella</taxon>
    </lineage>
</organism>
<accession>A0AAU8DQF5</accession>
<dbReference type="GO" id="GO:0006355">
    <property type="term" value="P:regulation of DNA-templated transcription"/>
    <property type="evidence" value="ECO:0007669"/>
    <property type="project" value="InterPro"/>
</dbReference>
<dbReference type="InterPro" id="IPR013321">
    <property type="entry name" value="Arc_rbn_hlx_hlx"/>
</dbReference>
<gene>
    <name evidence="1" type="ORF">ABLG96_20000</name>
</gene>
<sequence>MRDVLIRGVPDDVLAAIDAHAGRLGLSRNQYLRRKLVLDATGSGGATVTANDLRMFAVSFGDLIDDDMMGGAWR</sequence>
<evidence type="ECO:0000313" key="1">
    <source>
        <dbReference type="EMBL" id="XCG63447.1"/>
    </source>
</evidence>
<name>A0AAU8DQF5_9ACTN</name>
<dbReference type="RefSeq" id="WP_353649062.1">
    <property type="nucleotide sequence ID" value="NZ_CP159218.1"/>
</dbReference>
<dbReference type="EMBL" id="CP159218">
    <property type="protein sequence ID" value="XCG63447.1"/>
    <property type="molecule type" value="Genomic_DNA"/>
</dbReference>
<protein>
    <submittedName>
        <fullName evidence="1">Antitoxin</fullName>
    </submittedName>
</protein>
<reference evidence="1" key="1">
    <citation type="submission" date="2024-05" db="EMBL/GenBank/DDBJ databases">
        <authorList>
            <person name="Cai S.Y."/>
            <person name="Jin L.M."/>
            <person name="Li H.R."/>
        </authorList>
    </citation>
    <scope>NUCLEOTIDE SEQUENCE</scope>
    <source>
        <strain evidence="1">A5-74</strain>
    </source>
</reference>